<evidence type="ECO:0000313" key="2">
    <source>
        <dbReference type="EMBL" id="KAH0549073.1"/>
    </source>
</evidence>
<gene>
    <name evidence="2" type="ORF">KQX54_005746</name>
</gene>
<dbReference type="Proteomes" id="UP000826195">
    <property type="component" value="Unassembled WGS sequence"/>
</dbReference>
<evidence type="ECO:0000313" key="3">
    <source>
        <dbReference type="Proteomes" id="UP000826195"/>
    </source>
</evidence>
<dbReference type="EMBL" id="JAHXZJ010001864">
    <property type="protein sequence ID" value="KAH0549073.1"/>
    <property type="molecule type" value="Genomic_DNA"/>
</dbReference>
<dbReference type="AlphaFoldDB" id="A0AAV7IBR9"/>
<evidence type="ECO:0000256" key="1">
    <source>
        <dbReference type="SAM" id="SignalP"/>
    </source>
</evidence>
<comment type="caution">
    <text evidence="2">The sequence shown here is derived from an EMBL/GenBank/DDBJ whole genome shotgun (WGS) entry which is preliminary data.</text>
</comment>
<protein>
    <submittedName>
        <fullName evidence="2">Uncharacterized protein</fullName>
    </submittedName>
</protein>
<name>A0AAV7IBR9_COTGL</name>
<reference evidence="2 3" key="1">
    <citation type="journal article" date="2021" name="J. Hered.">
        <title>A chromosome-level genome assembly of the parasitoid wasp, Cotesia glomerata (Hymenoptera: Braconidae).</title>
        <authorList>
            <person name="Pinto B.J."/>
            <person name="Weis J.J."/>
            <person name="Gamble T."/>
            <person name="Ode P.J."/>
            <person name="Paul R."/>
            <person name="Zaspel J.M."/>
        </authorList>
    </citation>
    <scope>NUCLEOTIDE SEQUENCE [LARGE SCALE GENOMIC DNA]</scope>
    <source>
        <strain evidence="2">CgM1</strain>
    </source>
</reference>
<accession>A0AAV7IBR9</accession>
<keyword evidence="1" id="KW-0732">Signal</keyword>
<feature type="signal peptide" evidence="1">
    <location>
        <begin position="1"/>
        <end position="21"/>
    </location>
</feature>
<feature type="chain" id="PRO_5044023548" evidence="1">
    <location>
        <begin position="22"/>
        <end position="158"/>
    </location>
</feature>
<sequence>MATKIFLLSAIVQALILSVYSDRKVKATFDLLKNPEIDDILHIAEKRFVECLSAGLEDGEKLDEGSEEVWLNKAQVKVIDGIKNYEIKAKFFPSSVSRVSYSHSDCLIVAKGDSVESIKVNCYFFQDGKGCTGYYDINEHILRDCQHNVIKVYKNRKC</sequence>
<organism evidence="2 3">
    <name type="scientific">Cotesia glomerata</name>
    <name type="common">Lepidopteran parasitic wasp</name>
    <name type="synonym">Apanteles glomeratus</name>
    <dbReference type="NCBI Taxonomy" id="32391"/>
    <lineage>
        <taxon>Eukaryota</taxon>
        <taxon>Metazoa</taxon>
        <taxon>Ecdysozoa</taxon>
        <taxon>Arthropoda</taxon>
        <taxon>Hexapoda</taxon>
        <taxon>Insecta</taxon>
        <taxon>Pterygota</taxon>
        <taxon>Neoptera</taxon>
        <taxon>Endopterygota</taxon>
        <taxon>Hymenoptera</taxon>
        <taxon>Apocrita</taxon>
        <taxon>Ichneumonoidea</taxon>
        <taxon>Braconidae</taxon>
        <taxon>Microgastrinae</taxon>
        <taxon>Cotesia</taxon>
    </lineage>
</organism>
<keyword evidence="3" id="KW-1185">Reference proteome</keyword>
<proteinExistence type="predicted"/>